<gene>
    <name evidence="2" type="ORF">CLI86_09825</name>
</gene>
<name>A0A2A6E787_TANFO</name>
<accession>A0A2A6E787</accession>
<evidence type="ECO:0000256" key="1">
    <source>
        <dbReference type="SAM" id="MobiDB-lite"/>
    </source>
</evidence>
<reference evidence="2 3" key="1">
    <citation type="submission" date="2017-09" db="EMBL/GenBank/DDBJ databases">
        <title>Phase variable restriction modification systems are present in the genome sequences of periodontal pathogens Prevotella intermedia, Tannerella forsythia and Porphyromonas gingivalis.</title>
        <authorList>
            <person name="Haigh R.D."/>
            <person name="Crawford L."/>
            <person name="Ralph J."/>
            <person name="Wanford J."/>
            <person name="Vartoukian S.R."/>
            <person name="Hijazib K."/>
            <person name="Wade W."/>
            <person name="Oggioni M.R."/>
        </authorList>
    </citation>
    <scope>NUCLEOTIDE SEQUENCE [LARGE SCALE GENOMIC DNA]</scope>
    <source>
        <strain evidence="2 3">WW11663</strain>
    </source>
</reference>
<sequence>MVNCYAGYTESERRGTSPLPLSKGGKSESEGGMLSLQRGNAVRSAISKQRVVCRVGANLSVRPFFVWCRQYPNANFVNGRKSTQITVFVIPNTVRNLAGEREEILRFALNDKLMVNGQWLIVMPGTRYPSAEGAEC</sequence>
<organism evidence="2 3">
    <name type="scientific">Tannerella forsythia</name>
    <name type="common">Bacteroides forsythus</name>
    <dbReference type="NCBI Taxonomy" id="28112"/>
    <lineage>
        <taxon>Bacteria</taxon>
        <taxon>Pseudomonadati</taxon>
        <taxon>Bacteroidota</taxon>
        <taxon>Bacteroidia</taxon>
        <taxon>Bacteroidales</taxon>
        <taxon>Tannerellaceae</taxon>
        <taxon>Tannerella</taxon>
    </lineage>
</organism>
<dbReference type="EMBL" id="NSLJ01000026">
    <property type="protein sequence ID" value="PDP43192.1"/>
    <property type="molecule type" value="Genomic_DNA"/>
</dbReference>
<protein>
    <submittedName>
        <fullName evidence="2">Uncharacterized protein</fullName>
    </submittedName>
</protein>
<comment type="caution">
    <text evidence="2">The sequence shown here is derived from an EMBL/GenBank/DDBJ whole genome shotgun (WGS) entry which is preliminary data.</text>
</comment>
<feature type="region of interest" description="Disordered" evidence="1">
    <location>
        <begin position="1"/>
        <end position="32"/>
    </location>
</feature>
<dbReference type="Proteomes" id="UP000219259">
    <property type="component" value="Unassembled WGS sequence"/>
</dbReference>
<evidence type="ECO:0000313" key="3">
    <source>
        <dbReference type="Proteomes" id="UP000219259"/>
    </source>
</evidence>
<dbReference type="AlphaFoldDB" id="A0A2A6E787"/>
<proteinExistence type="predicted"/>
<evidence type="ECO:0000313" key="2">
    <source>
        <dbReference type="EMBL" id="PDP43192.1"/>
    </source>
</evidence>